<dbReference type="RefSeq" id="XP_002341228.1">
    <property type="nucleotide sequence ID" value="XM_002341187.1"/>
</dbReference>
<name>B8LU11_TALSN</name>
<feature type="region of interest" description="Disordered" evidence="1">
    <location>
        <begin position="609"/>
        <end position="659"/>
    </location>
</feature>
<dbReference type="InterPro" id="IPR006994">
    <property type="entry name" value="TCF25/Rqc1"/>
</dbReference>
<reference evidence="3" key="1">
    <citation type="journal article" date="2015" name="Genome Announc.">
        <title>Genome sequence of the AIDS-associated pathogen Penicillium marneffei (ATCC18224) and its near taxonomic relative Talaromyces stipitatus (ATCC10500).</title>
        <authorList>
            <person name="Nierman W.C."/>
            <person name="Fedorova-Abrams N.D."/>
            <person name="Andrianopoulos A."/>
        </authorList>
    </citation>
    <scope>NUCLEOTIDE SEQUENCE [LARGE SCALE GENOMIC DNA]</scope>
    <source>
        <strain evidence="3">ATCC 10500 / CBS 375.48 / QM 6759 / NRRL 1006</strain>
    </source>
</reference>
<dbReference type="EMBL" id="EQ962652">
    <property type="protein sequence ID" value="EED23841.1"/>
    <property type="molecule type" value="Genomic_DNA"/>
</dbReference>
<feature type="compositionally biased region" description="Acidic residues" evidence="1">
    <location>
        <begin position="615"/>
        <end position="629"/>
    </location>
</feature>
<dbReference type="GO" id="GO:0072344">
    <property type="term" value="P:rescue of stalled ribosome"/>
    <property type="evidence" value="ECO:0007669"/>
    <property type="project" value="TreeGrafter"/>
</dbReference>
<evidence type="ECO:0000313" key="3">
    <source>
        <dbReference type="Proteomes" id="UP000001745"/>
    </source>
</evidence>
<dbReference type="GO" id="GO:1990116">
    <property type="term" value="P:ribosome-associated ubiquitin-dependent protein catabolic process"/>
    <property type="evidence" value="ECO:0007669"/>
    <property type="project" value="TreeGrafter"/>
</dbReference>
<evidence type="ECO:0000256" key="1">
    <source>
        <dbReference type="SAM" id="MobiDB-lite"/>
    </source>
</evidence>
<dbReference type="HOGENOM" id="CLU_008321_1_1_1"/>
<dbReference type="InParanoid" id="B8LU11"/>
<dbReference type="VEuPathDB" id="FungiDB:TSTA_072340"/>
<sequence length="748" mass="84715">MSSRALRKLQKQRELEAQLQVPEDQESDEEVTPAPSKKKLNAFDLLNAAEEDDEDGQDSEAEIESNETHTPQVKAPPATAEVGSAKKNKKKKKKKSTQTAPQKLASEPEKPATEEELDDIDRALRELAVKNGTDAVLGENQHMLSSAREGSFAKSPSELLAIDPKSLNAINEMRKLFGNVVLESFDDQDTGSGRRRERQREMIDLGKALSGRYSPASRGQSLAGVKMRKNILMHGKDEWPRTTSGGLGMELVQKLPDGSSQYRLVHNKVYKDVQLQFDMCVESMDPQRLIHLLQYNPYHISTLLQVSEIAKHQGDHAVSADLLERSLFNIGRAAHSSFNTQLQEGKARLDFMLTENRELWLTVWRYIANLGMKGTWRTAYEWAKLVLSLDINDPYCMRLLIDHLALRGRQYEHFISLCTETVFKEDWESYPNIQCSLSLAYLRLNKPKEARQQLRAAMSCYPWIFNRLAQELDVQPIPKRIWGKMPSAQSHELLAELYISRAKDLWNTPEVLALLVEIAETLSGDVVSIEPPEITLDIARHVVLSDIPSVTTHLPTRFTTGRISASDPLPPYDSEAYRQQTNPVPSYISQIPEAAQPQWLRNLLGRVNPEGFEHADDDDDHSEEGEDNNPELGPPYVLGGSDEDDDLANAFPPPPESDQGEIRRWLLGIGIPPLQAFVRQHGIDPGNWDDVESTPVRNYVDALIRVYPFEDREELLYGPIQNILGEMVVDLLEWQGQMRPEYWEHPSN</sequence>
<feature type="compositionally biased region" description="Acidic residues" evidence="1">
    <location>
        <begin position="49"/>
        <end position="65"/>
    </location>
</feature>
<gene>
    <name evidence="2" type="ORF">TSTA_072340</name>
</gene>
<dbReference type="AlphaFoldDB" id="B8LU11"/>
<dbReference type="OMA" id="IWGKMPP"/>
<dbReference type="Pfam" id="PF04910">
    <property type="entry name" value="Tcf25"/>
    <property type="match status" value="1"/>
</dbReference>
<keyword evidence="3" id="KW-1185">Reference proteome</keyword>
<dbReference type="InterPro" id="IPR011990">
    <property type="entry name" value="TPR-like_helical_dom_sf"/>
</dbReference>
<dbReference type="PhylomeDB" id="B8LU11"/>
<dbReference type="FunCoup" id="B8LU11">
    <property type="interactions" value="62"/>
</dbReference>
<feature type="region of interest" description="Disordered" evidence="1">
    <location>
        <begin position="1"/>
        <end position="116"/>
    </location>
</feature>
<dbReference type="OrthoDB" id="205993at2759"/>
<protein>
    <submittedName>
        <fullName evidence="2">Nulp1-pending protein</fullName>
    </submittedName>
</protein>
<accession>B8LU11</accession>
<dbReference type="STRING" id="441959.B8LU11"/>
<feature type="compositionally biased region" description="Basic residues" evidence="1">
    <location>
        <begin position="1"/>
        <end position="10"/>
    </location>
</feature>
<proteinExistence type="predicted"/>
<dbReference type="PANTHER" id="PTHR22684:SF0">
    <property type="entry name" value="RIBOSOME QUALITY CONTROL COMPLEX SUBUNIT TCF25"/>
    <property type="match status" value="1"/>
</dbReference>
<organism evidence="2 3">
    <name type="scientific">Talaromyces stipitatus (strain ATCC 10500 / CBS 375.48 / QM 6759 / NRRL 1006)</name>
    <name type="common">Penicillium stipitatum</name>
    <dbReference type="NCBI Taxonomy" id="441959"/>
    <lineage>
        <taxon>Eukaryota</taxon>
        <taxon>Fungi</taxon>
        <taxon>Dikarya</taxon>
        <taxon>Ascomycota</taxon>
        <taxon>Pezizomycotina</taxon>
        <taxon>Eurotiomycetes</taxon>
        <taxon>Eurotiomycetidae</taxon>
        <taxon>Eurotiales</taxon>
        <taxon>Trichocomaceae</taxon>
        <taxon>Talaromyces</taxon>
        <taxon>Talaromyces sect. Talaromyces</taxon>
    </lineage>
</organism>
<feature type="compositionally biased region" description="Basic residues" evidence="1">
    <location>
        <begin position="86"/>
        <end position="96"/>
    </location>
</feature>
<dbReference type="GeneID" id="8102340"/>
<dbReference type="Gene3D" id="1.25.40.10">
    <property type="entry name" value="Tetratricopeptide repeat domain"/>
    <property type="match status" value="1"/>
</dbReference>
<dbReference type="Proteomes" id="UP000001745">
    <property type="component" value="Unassembled WGS sequence"/>
</dbReference>
<evidence type="ECO:0000313" key="2">
    <source>
        <dbReference type="EMBL" id="EED23841.1"/>
    </source>
</evidence>
<dbReference type="PANTHER" id="PTHR22684">
    <property type="entry name" value="NULP1-RELATED"/>
    <property type="match status" value="1"/>
</dbReference>
<dbReference type="GO" id="GO:1990112">
    <property type="term" value="C:RQC complex"/>
    <property type="evidence" value="ECO:0007669"/>
    <property type="project" value="TreeGrafter"/>
</dbReference>
<dbReference type="eggNOG" id="KOG2422">
    <property type="taxonomic scope" value="Eukaryota"/>
</dbReference>